<feature type="region of interest" description="Disordered" evidence="1">
    <location>
        <begin position="203"/>
        <end position="225"/>
    </location>
</feature>
<gene>
    <name evidence="2" type="ORF">EX87_13460</name>
</gene>
<name>A0A0F7C0I9_BRELA</name>
<dbReference type="RefSeq" id="WP_031413648.1">
    <property type="nucleotide sequence ID" value="NZ_CP011074.1"/>
</dbReference>
<feature type="region of interest" description="Disordered" evidence="1">
    <location>
        <begin position="403"/>
        <end position="434"/>
    </location>
</feature>
<evidence type="ECO:0000256" key="1">
    <source>
        <dbReference type="SAM" id="MobiDB-lite"/>
    </source>
</evidence>
<protein>
    <recommendedName>
        <fullName evidence="3">Flagellar hook-length control protein FliK</fullName>
    </recommendedName>
</protein>
<feature type="compositionally biased region" description="Polar residues" evidence="1">
    <location>
        <begin position="203"/>
        <end position="221"/>
    </location>
</feature>
<dbReference type="AlphaFoldDB" id="A0A0F7C0I9"/>
<accession>A0A0F7C0I9</accession>
<sequence length="691" mass="73972">MIQAGQLLSNMLQQTRTSGSKQIELSPNQVVKGTIVKVLPEQGAIVQIGGMQMVAKMETNLEAGQKAWLQVQGNTEPLTLKVVHTEAGQTTKEASQEGLLRSFGLPNQPELKEALQFLLDKNLPVNKQTLMELGQIIKTQGSGTDVMQAVQTALTKQIPITQDVVSALRSFLFGNNISDSIRAFLQQVTDTLATLSLQSEASGANEQTQTTPQGGSSASVSPQPQLQQTLRTLASLLQSLPLQLNEEPPLLNGNSGMLGKQAIGNPSQTSLLQNIGNQEAEAGQQTGAGVQNGASSVGIGQQTGQQTNLLNQVPIQQRPMSSTLPDNTAPFSSTQGSNAQQGGNAGVISGAESDAQTRLNGGINGGNGQATLKQTEGIGQSSSLPSSGTTRTLTESVIITGNSNQTFTGVGESTQNRQQQTSMQAPMQNSSVNTKIQASGMLAPEESLKQPSTISNQAGSSQSNEGTSADQAQLRKETGILQQKLELLGVSNERHIFQAGRTGKEAIDQQQLQNIKSLLLQVTQASQGVSLVLKETAEQLLQHITGQQLMMSTSQQTQPLTHVMMQIPIKTEQGEDTAFVQVEARKQKGGQLDPGNCRLFFQLDLHVLGMTMVDVSIVNRITTIQVYNDQAWLEKLIQSEKQTFTQQLQEVGYQLSILRVLPLPEAKSGNGGLIRETEQLNSNYTGVDLRV</sequence>
<evidence type="ECO:0000313" key="2">
    <source>
        <dbReference type="EMBL" id="AKF94532.1"/>
    </source>
</evidence>
<proteinExistence type="predicted"/>
<organism evidence="2">
    <name type="scientific">Brevibacillus laterosporus</name>
    <name type="common">Bacillus laterosporus</name>
    <dbReference type="NCBI Taxonomy" id="1465"/>
    <lineage>
        <taxon>Bacteria</taxon>
        <taxon>Bacillati</taxon>
        <taxon>Bacillota</taxon>
        <taxon>Bacilli</taxon>
        <taxon>Bacillales</taxon>
        <taxon>Paenibacillaceae</taxon>
        <taxon>Brevibacillus</taxon>
    </lineage>
</organism>
<feature type="region of interest" description="Disordered" evidence="1">
    <location>
        <begin position="319"/>
        <end position="390"/>
    </location>
</feature>
<dbReference type="EMBL" id="CP011074">
    <property type="protein sequence ID" value="AKF94532.1"/>
    <property type="molecule type" value="Genomic_DNA"/>
</dbReference>
<feature type="compositionally biased region" description="Polar residues" evidence="1">
    <location>
        <begin position="319"/>
        <end position="331"/>
    </location>
</feature>
<evidence type="ECO:0008006" key="3">
    <source>
        <dbReference type="Google" id="ProtNLM"/>
    </source>
</evidence>
<feature type="compositionally biased region" description="Polar residues" evidence="1">
    <location>
        <begin position="369"/>
        <end position="390"/>
    </location>
</feature>
<reference evidence="2" key="1">
    <citation type="submission" date="2015-03" db="EMBL/GenBank/DDBJ databases">
        <title>MIGS Cultured Bacterial/Archaeal sample from Brevibacillus laterosporus.</title>
        <authorList>
            <person name="Zeng D."/>
            <person name="Zhu L."/>
            <person name="Dong G."/>
            <person name="Ye W."/>
            <person name="Ren D."/>
            <person name="Wu L."/>
            <person name="Xu J."/>
            <person name="Li G."/>
            <person name="Guo L."/>
        </authorList>
    </citation>
    <scope>NUCLEOTIDE SEQUENCE</scope>
    <source>
        <strain evidence="2">B9</strain>
    </source>
</reference>
<feature type="compositionally biased region" description="Polar residues" evidence="1">
    <location>
        <begin position="449"/>
        <end position="471"/>
    </location>
</feature>
<feature type="region of interest" description="Disordered" evidence="1">
    <location>
        <begin position="448"/>
        <end position="472"/>
    </location>
</feature>
<feature type="compositionally biased region" description="Low complexity" evidence="1">
    <location>
        <begin position="332"/>
        <end position="342"/>
    </location>
</feature>